<gene>
    <name evidence="4" type="ORF">CLV97_10958</name>
</gene>
<evidence type="ECO:0000256" key="3">
    <source>
        <dbReference type="RuleBase" id="RU003560"/>
    </source>
</evidence>
<sequence length="462" mass="49983">MATSAHPVHPLVGKTAGSAELHEEAANYLPGGVTANIKYFDPYPIAMESANGARMRDVDGNQYIDYNLCYGALMLGHGDPRVKKAVLEQMNRMGTTVLGTPHRLEVDMARTLVGLYPGIDTVRFTNSGLEATLLAIRLAMAWTGRPKLAKFEGHYHGGYDQVLISVNPDRRSADQLPSAHPDSMGIPDYYLENTVVLPFNDLDGTEEILRRHGHELAAVIIEPVQGGFIPPKMEFLKGLRELTRACGALLIFDEVKTGFRVGLSGAQGRYGVIPDLTALGKVLGGGFPVGAVGGRKEIMDICAPPPRAADILSIGSQRKGRAASDTLFHSGTYNGHPTVLAAGMATIEALRRPGVYAEVEKATGALRAGMEEILRRNGIPGQTVGVGSIFNLVLGEGPVSQVQDILRSELTLRRRIDYALLDQGIYVKPLNRFSLSTAHTPDVIEETLDRFERGVKLTIKGR</sequence>
<dbReference type="EMBL" id="PVNE01000009">
    <property type="protein sequence ID" value="PRX41007.1"/>
    <property type="molecule type" value="Genomic_DNA"/>
</dbReference>
<comment type="similarity">
    <text evidence="3">Belongs to the class-III pyridoxal-phosphate-dependent aminotransferase family.</text>
</comment>
<keyword evidence="5" id="KW-1185">Reference proteome</keyword>
<dbReference type="PANTHER" id="PTHR43713:SF3">
    <property type="entry name" value="GLUTAMATE-1-SEMIALDEHYDE 2,1-AMINOMUTASE 1, CHLOROPLASTIC-RELATED"/>
    <property type="match status" value="1"/>
</dbReference>
<dbReference type="SUPFAM" id="SSF53383">
    <property type="entry name" value="PLP-dependent transferases"/>
    <property type="match status" value="1"/>
</dbReference>
<dbReference type="GO" id="GO:0008483">
    <property type="term" value="F:transaminase activity"/>
    <property type="evidence" value="ECO:0007669"/>
    <property type="project" value="InterPro"/>
</dbReference>
<dbReference type="Gene3D" id="3.40.640.10">
    <property type="entry name" value="Type I PLP-dependent aspartate aminotransferase-like (Major domain)"/>
    <property type="match status" value="1"/>
</dbReference>
<keyword evidence="2 3" id="KW-0663">Pyridoxal phosphate</keyword>
<dbReference type="Gene3D" id="3.90.1150.10">
    <property type="entry name" value="Aspartate Aminotransferase, domain 1"/>
    <property type="match status" value="1"/>
</dbReference>
<dbReference type="InterPro" id="IPR015424">
    <property type="entry name" value="PyrdxlP-dep_Trfase"/>
</dbReference>
<comment type="caution">
    <text evidence="4">The sequence shown here is derived from an EMBL/GenBank/DDBJ whole genome shotgun (WGS) entry which is preliminary data.</text>
</comment>
<dbReference type="CDD" id="cd00610">
    <property type="entry name" value="OAT_like"/>
    <property type="match status" value="1"/>
</dbReference>
<dbReference type="InterPro" id="IPR015421">
    <property type="entry name" value="PyrdxlP-dep_Trfase_major"/>
</dbReference>
<evidence type="ECO:0000313" key="4">
    <source>
        <dbReference type="EMBL" id="PRX41007.1"/>
    </source>
</evidence>
<comment type="cofactor">
    <cofactor evidence="1">
        <name>pyridoxal 5'-phosphate</name>
        <dbReference type="ChEBI" id="CHEBI:597326"/>
    </cofactor>
</comment>
<dbReference type="InterPro" id="IPR005814">
    <property type="entry name" value="Aminotrans_3"/>
</dbReference>
<dbReference type="PROSITE" id="PS00600">
    <property type="entry name" value="AA_TRANSFER_CLASS_3"/>
    <property type="match status" value="1"/>
</dbReference>
<protein>
    <submittedName>
        <fullName evidence="4">Glutamate-1-semialdehyde 2,1-aminomutase</fullName>
    </submittedName>
</protein>
<accession>A0A2T0LFK7</accession>
<evidence type="ECO:0000256" key="1">
    <source>
        <dbReference type="ARBA" id="ARBA00001933"/>
    </source>
</evidence>
<dbReference type="RefSeq" id="WP_106344884.1">
    <property type="nucleotide sequence ID" value="NZ_PVNE01000009.1"/>
</dbReference>
<evidence type="ECO:0000313" key="5">
    <source>
        <dbReference type="Proteomes" id="UP000237797"/>
    </source>
</evidence>
<name>A0A2T0LFK7_9BACL</name>
<dbReference type="Proteomes" id="UP000237797">
    <property type="component" value="Unassembled WGS sequence"/>
</dbReference>
<dbReference type="InterPro" id="IPR049704">
    <property type="entry name" value="Aminotrans_3_PPA_site"/>
</dbReference>
<dbReference type="InterPro" id="IPR015422">
    <property type="entry name" value="PyrdxlP-dep_Trfase_small"/>
</dbReference>
<proteinExistence type="inferred from homology"/>
<dbReference type="AlphaFoldDB" id="A0A2T0LFK7"/>
<dbReference type="GO" id="GO:0030170">
    <property type="term" value="F:pyridoxal phosphate binding"/>
    <property type="evidence" value="ECO:0007669"/>
    <property type="project" value="InterPro"/>
</dbReference>
<evidence type="ECO:0000256" key="2">
    <source>
        <dbReference type="ARBA" id="ARBA00022898"/>
    </source>
</evidence>
<organism evidence="4 5">
    <name type="scientific">Planifilum fimeticola</name>
    <dbReference type="NCBI Taxonomy" id="201975"/>
    <lineage>
        <taxon>Bacteria</taxon>
        <taxon>Bacillati</taxon>
        <taxon>Bacillota</taxon>
        <taxon>Bacilli</taxon>
        <taxon>Bacillales</taxon>
        <taxon>Thermoactinomycetaceae</taxon>
        <taxon>Planifilum</taxon>
    </lineage>
</organism>
<dbReference type="Pfam" id="PF00202">
    <property type="entry name" value="Aminotran_3"/>
    <property type="match status" value="1"/>
</dbReference>
<dbReference type="PANTHER" id="PTHR43713">
    <property type="entry name" value="GLUTAMATE-1-SEMIALDEHYDE 2,1-AMINOMUTASE"/>
    <property type="match status" value="1"/>
</dbReference>
<dbReference type="OrthoDB" id="9807885at2"/>
<reference evidence="4 5" key="1">
    <citation type="submission" date="2018-03" db="EMBL/GenBank/DDBJ databases">
        <title>Genomic Encyclopedia of Archaeal and Bacterial Type Strains, Phase II (KMG-II): from individual species to whole genera.</title>
        <authorList>
            <person name="Goeker M."/>
        </authorList>
    </citation>
    <scope>NUCLEOTIDE SEQUENCE [LARGE SCALE GENOMIC DNA]</scope>
    <source>
        <strain evidence="4 5">DSM 44946</strain>
    </source>
</reference>